<accession>A0AAD7IU23</accession>
<keyword evidence="1" id="KW-0694">RNA-binding</keyword>
<dbReference type="Pfam" id="PF00076">
    <property type="entry name" value="RRM_1"/>
    <property type="match status" value="1"/>
</dbReference>
<dbReference type="PANTHER" id="PTHR45735:SF2">
    <property type="entry name" value="CLEAVAGE STIMULATION FACTOR SUBUNIT 2"/>
    <property type="match status" value="1"/>
</dbReference>
<comment type="caution">
    <text evidence="4">The sequence shown here is derived from an EMBL/GenBank/DDBJ whole genome shotgun (WGS) entry which is preliminary data.</text>
</comment>
<dbReference type="Gene3D" id="1.25.40.630">
    <property type="match status" value="1"/>
</dbReference>
<dbReference type="Pfam" id="PF14327">
    <property type="entry name" value="CSTF2_hinge"/>
    <property type="match status" value="1"/>
</dbReference>
<dbReference type="SMART" id="SM00360">
    <property type="entry name" value="RRM"/>
    <property type="match status" value="1"/>
</dbReference>
<dbReference type="InterPro" id="IPR035979">
    <property type="entry name" value="RBD_domain_sf"/>
</dbReference>
<dbReference type="PROSITE" id="PS50102">
    <property type="entry name" value="RRM"/>
    <property type="match status" value="1"/>
</dbReference>
<dbReference type="Proteomes" id="UP001215598">
    <property type="component" value="Unassembled WGS sequence"/>
</dbReference>
<reference evidence="4" key="1">
    <citation type="submission" date="2023-03" db="EMBL/GenBank/DDBJ databases">
        <title>Massive genome expansion in bonnet fungi (Mycena s.s.) driven by repeated elements and novel gene families across ecological guilds.</title>
        <authorList>
            <consortium name="Lawrence Berkeley National Laboratory"/>
            <person name="Harder C.B."/>
            <person name="Miyauchi S."/>
            <person name="Viragh M."/>
            <person name="Kuo A."/>
            <person name="Thoen E."/>
            <person name="Andreopoulos B."/>
            <person name="Lu D."/>
            <person name="Skrede I."/>
            <person name="Drula E."/>
            <person name="Henrissat B."/>
            <person name="Morin E."/>
            <person name="Kohler A."/>
            <person name="Barry K."/>
            <person name="LaButti K."/>
            <person name="Morin E."/>
            <person name="Salamov A."/>
            <person name="Lipzen A."/>
            <person name="Mereny Z."/>
            <person name="Hegedus B."/>
            <person name="Baldrian P."/>
            <person name="Stursova M."/>
            <person name="Weitz H."/>
            <person name="Taylor A."/>
            <person name="Grigoriev I.V."/>
            <person name="Nagy L.G."/>
            <person name="Martin F."/>
            <person name="Kauserud H."/>
        </authorList>
    </citation>
    <scope>NUCLEOTIDE SEQUENCE</scope>
    <source>
        <strain evidence="4">CBHHK182m</strain>
    </source>
</reference>
<dbReference type="GO" id="GO:0003729">
    <property type="term" value="F:mRNA binding"/>
    <property type="evidence" value="ECO:0007669"/>
    <property type="project" value="TreeGrafter"/>
</dbReference>
<evidence type="ECO:0000256" key="1">
    <source>
        <dbReference type="PROSITE-ProRule" id="PRU00176"/>
    </source>
</evidence>
<dbReference type="AlphaFoldDB" id="A0AAD7IU23"/>
<dbReference type="GO" id="GO:0005847">
    <property type="term" value="C:mRNA cleavage and polyadenylation specificity factor complex"/>
    <property type="evidence" value="ECO:0007669"/>
    <property type="project" value="TreeGrafter"/>
</dbReference>
<gene>
    <name evidence="4" type="ORF">B0H16DRAFT_1724488</name>
</gene>
<dbReference type="SUPFAM" id="SSF54928">
    <property type="entry name" value="RNA-binding domain, RBD"/>
    <property type="match status" value="1"/>
</dbReference>
<sequence>MAMNAIVYVENIPRDVDEATMIDIFETVGPVIGFRIATDRQTGKSNGYGFCDFYGTNPITNSNNRENERPTDKETAAAAVGQLNNISVNGHTLRIGMGCLNAKSPVTTATKQWLSKNDLPTRPDLQYFTVATTKPTSRKDPILNDMGPLDGSLTAAASKNEPGSHSSLAAHHKGNEFLAHLPPGIPLAEQEQAKNRITTRLAAMTESHITEILANTKTFIFAHPKEAHKLFQHHPQFTYAIVMALVLSNTYPPEAFTITASTNSNTSHPKNELSEPKTPFTALWNTSGPRITPDTIHGSHPPSTSLAPVKRPRTTDTEIKPTADYSRSRVNAARFRDETKDTINPIYLTLTASGAADKDQLMDYLPLIDNVKPADIVRIMDTTVQMPSYRNSPLYDDLGNTDDQAMYSITRASRDGISLNSDCDPRTNNTQAAHEPQSLSRLLPLLDHLRMGTGSKEDAQDLWSIISVLTPPQIEVLPDLDQATIKAIHTAFIGLTEVYKN</sequence>
<protein>
    <recommendedName>
        <fullName evidence="3">RRM domain-containing protein</fullName>
    </recommendedName>
</protein>
<dbReference type="InterPro" id="IPR012677">
    <property type="entry name" value="Nucleotide-bd_a/b_plait_sf"/>
</dbReference>
<proteinExistence type="predicted"/>
<evidence type="ECO:0000313" key="4">
    <source>
        <dbReference type="EMBL" id="KAJ7750558.1"/>
    </source>
</evidence>
<dbReference type="PANTHER" id="PTHR45735">
    <property type="entry name" value="CLEAVAGE STIMULATION FACTOR SUBUNIT 2"/>
    <property type="match status" value="1"/>
</dbReference>
<feature type="region of interest" description="Disordered" evidence="2">
    <location>
        <begin position="294"/>
        <end position="314"/>
    </location>
</feature>
<feature type="domain" description="RRM" evidence="3">
    <location>
        <begin position="5"/>
        <end position="95"/>
    </location>
</feature>
<dbReference type="InterPro" id="IPR000504">
    <property type="entry name" value="RRM_dom"/>
</dbReference>
<name>A0AAD7IU23_9AGAR</name>
<keyword evidence="5" id="KW-1185">Reference proteome</keyword>
<dbReference type="InterPro" id="IPR025742">
    <property type="entry name" value="CSTF2_hinge"/>
</dbReference>
<evidence type="ECO:0000313" key="5">
    <source>
        <dbReference type="Proteomes" id="UP001215598"/>
    </source>
</evidence>
<organism evidence="4 5">
    <name type="scientific">Mycena metata</name>
    <dbReference type="NCBI Taxonomy" id="1033252"/>
    <lineage>
        <taxon>Eukaryota</taxon>
        <taxon>Fungi</taxon>
        <taxon>Dikarya</taxon>
        <taxon>Basidiomycota</taxon>
        <taxon>Agaricomycotina</taxon>
        <taxon>Agaricomycetes</taxon>
        <taxon>Agaricomycetidae</taxon>
        <taxon>Agaricales</taxon>
        <taxon>Marasmiineae</taxon>
        <taxon>Mycenaceae</taxon>
        <taxon>Mycena</taxon>
    </lineage>
</organism>
<evidence type="ECO:0000256" key="2">
    <source>
        <dbReference type="SAM" id="MobiDB-lite"/>
    </source>
</evidence>
<evidence type="ECO:0000259" key="3">
    <source>
        <dbReference type="PROSITE" id="PS50102"/>
    </source>
</evidence>
<dbReference type="EMBL" id="JARKIB010000065">
    <property type="protein sequence ID" value="KAJ7750558.1"/>
    <property type="molecule type" value="Genomic_DNA"/>
</dbReference>
<dbReference type="Gene3D" id="3.30.70.330">
    <property type="match status" value="1"/>
</dbReference>